<evidence type="ECO:0000256" key="10">
    <source>
        <dbReference type="PROSITE-ProRule" id="PRU00339"/>
    </source>
</evidence>
<keyword evidence="5" id="KW-0963">Cytoplasm</keyword>
<organism evidence="11 13">
    <name type="scientific">Hydra vulgaris</name>
    <name type="common">Hydra</name>
    <name type="synonym">Hydra attenuata</name>
    <dbReference type="NCBI Taxonomy" id="6087"/>
    <lineage>
        <taxon>Eukaryota</taxon>
        <taxon>Metazoa</taxon>
        <taxon>Cnidaria</taxon>
        <taxon>Hydrozoa</taxon>
        <taxon>Hydroidolina</taxon>
        <taxon>Anthoathecata</taxon>
        <taxon>Aplanulata</taxon>
        <taxon>Hydridae</taxon>
        <taxon>Hydra</taxon>
    </lineage>
</organism>
<dbReference type="RefSeq" id="XP_065646237.1">
    <property type="nucleotide sequence ID" value="XM_065790165.1"/>
</dbReference>
<dbReference type="PANTHER" id="PTHR45954">
    <property type="entry name" value="LD33695P"/>
    <property type="match status" value="1"/>
</dbReference>
<sequence>MASNGAIRKTIDISNASCMELALQGEQYCKNGDCKSGVEYFEAAIKVGTEDLKTLSAVYSQLGNAYFYLQEYEKALEYHKHDLTLARTLGDRVGEAKASGNLGNTLKVLGKFDEAVLCCTRHLDTARELKDKVSEGRALYNLGNIYHAKGKHLGRIRNRDPGDYPIDVQQALERAIEFYEANLAIVSSLGDRAAEGRAFGNLGNTHYLLGNFEKAVQFHEERLLVAREFNDKAAERRAFSNLGNAHVFLGEFEIAVEYYKKTRELAVELQDKAIQAQACYSLGNTYTLLKKYESAIEYHLLHLQFAQELNDRVGEGRAYWSLGNAHTCMENHKVALSFAKKHLEVSKEVGDRTGELTAEMNIVDLKTLLGKSSRSRPLSTPLTSNEVQQLFNHNDKKSEISTESKHVRLKNYKVTKLNGSKADGPGEDFFDLLYKSQSSRLDDQRCDFPKNRSEFVTKPLVHKALSDSMSSFGDRTELQRNSLPDLPGLSENAKEKLVGKFNGIPDENFLEMLMRCQAARIDDQRCEFPVTPRGPTVPDEDFFNLIARLQSGRMESQRANFNP</sequence>
<dbReference type="RefSeq" id="XP_065646239.1">
    <property type="nucleotide sequence ID" value="XM_065790167.1"/>
</dbReference>
<evidence type="ECO:0000256" key="3">
    <source>
        <dbReference type="ARBA" id="ARBA00006600"/>
    </source>
</evidence>
<dbReference type="Pfam" id="PF13424">
    <property type="entry name" value="TPR_12"/>
    <property type="match status" value="3"/>
</dbReference>
<dbReference type="Gene3D" id="1.25.40.10">
    <property type="entry name" value="Tetratricopeptide repeat domain"/>
    <property type="match status" value="3"/>
</dbReference>
<dbReference type="GeneID" id="100209356"/>
<evidence type="ECO:0000313" key="12">
    <source>
        <dbReference type="RefSeq" id="XP_065646237.1"/>
    </source>
</evidence>
<dbReference type="SMART" id="SM00390">
    <property type="entry name" value="GoLoco"/>
    <property type="match status" value="3"/>
</dbReference>
<evidence type="ECO:0000313" key="13">
    <source>
        <dbReference type="RefSeq" id="XP_065646238.1"/>
    </source>
</evidence>
<dbReference type="SMART" id="SM00028">
    <property type="entry name" value="TPR"/>
    <property type="match status" value="7"/>
</dbReference>
<feature type="repeat" description="TPR" evidence="10">
    <location>
        <begin position="56"/>
        <end position="89"/>
    </location>
</feature>
<gene>
    <name evidence="12 13 14" type="primary">LOC100209356</name>
</gene>
<evidence type="ECO:0000256" key="9">
    <source>
        <dbReference type="ARBA" id="ARBA00023136"/>
    </source>
</evidence>
<keyword evidence="9" id="KW-0472">Membrane</keyword>
<keyword evidence="8 10" id="KW-0802">TPR repeat</keyword>
<evidence type="ECO:0000256" key="4">
    <source>
        <dbReference type="ARBA" id="ARBA00022475"/>
    </source>
</evidence>
<keyword evidence="7" id="KW-0677">Repeat</keyword>
<dbReference type="InterPro" id="IPR011990">
    <property type="entry name" value="TPR-like_helical_dom_sf"/>
</dbReference>
<dbReference type="InterPro" id="IPR003109">
    <property type="entry name" value="GoLoco_motif"/>
</dbReference>
<dbReference type="InterPro" id="IPR052386">
    <property type="entry name" value="GPSM"/>
</dbReference>
<keyword evidence="6" id="KW-0597">Phosphoprotein</keyword>
<evidence type="ECO:0000256" key="5">
    <source>
        <dbReference type="ARBA" id="ARBA00022490"/>
    </source>
</evidence>
<dbReference type="PANTHER" id="PTHR45954:SF1">
    <property type="entry name" value="LD33695P"/>
    <property type="match status" value="1"/>
</dbReference>
<dbReference type="PROSITE" id="PS50877">
    <property type="entry name" value="GOLOCO"/>
    <property type="match status" value="3"/>
</dbReference>
<dbReference type="Pfam" id="PF02188">
    <property type="entry name" value="GoLoco"/>
    <property type="match status" value="3"/>
</dbReference>
<dbReference type="RefSeq" id="XP_065646238.1">
    <property type="nucleotide sequence ID" value="XM_065790166.1"/>
</dbReference>
<evidence type="ECO:0000256" key="6">
    <source>
        <dbReference type="ARBA" id="ARBA00022553"/>
    </source>
</evidence>
<feature type="repeat" description="TPR" evidence="10">
    <location>
        <begin position="236"/>
        <end position="269"/>
    </location>
</feature>
<comment type="similarity">
    <text evidence="3">Belongs to the GPSM family.</text>
</comment>
<reference evidence="11 12" key="1">
    <citation type="submission" date="2025-05" db="UniProtKB">
        <authorList>
            <consortium name="RefSeq"/>
        </authorList>
    </citation>
    <scope>NUCLEOTIDE SEQUENCE [LARGE SCALE GENOMIC DNA]</scope>
</reference>
<keyword evidence="4" id="KW-1003">Cell membrane</keyword>
<evidence type="ECO:0000256" key="2">
    <source>
        <dbReference type="ARBA" id="ARBA00004496"/>
    </source>
</evidence>
<comment type="subcellular location">
    <subcellularLocation>
        <location evidence="1">Cell membrane</location>
    </subcellularLocation>
    <subcellularLocation>
        <location evidence="2">Cytoplasm</location>
    </subcellularLocation>
</comment>
<dbReference type="InterPro" id="IPR019734">
    <property type="entry name" value="TPR_rpt"/>
</dbReference>
<evidence type="ECO:0000256" key="7">
    <source>
        <dbReference type="ARBA" id="ARBA00022737"/>
    </source>
</evidence>
<evidence type="ECO:0000313" key="11">
    <source>
        <dbReference type="Proteomes" id="UP001652625"/>
    </source>
</evidence>
<accession>A0ABM4BBC8</accession>
<evidence type="ECO:0000313" key="14">
    <source>
        <dbReference type="RefSeq" id="XP_065646239.1"/>
    </source>
</evidence>
<dbReference type="Pfam" id="PF13181">
    <property type="entry name" value="TPR_8"/>
    <property type="match status" value="1"/>
</dbReference>
<dbReference type="SUPFAM" id="SSF48452">
    <property type="entry name" value="TPR-like"/>
    <property type="match status" value="2"/>
</dbReference>
<evidence type="ECO:0000256" key="1">
    <source>
        <dbReference type="ARBA" id="ARBA00004236"/>
    </source>
</evidence>
<evidence type="ECO:0000256" key="8">
    <source>
        <dbReference type="ARBA" id="ARBA00022803"/>
    </source>
</evidence>
<dbReference type="Proteomes" id="UP001652625">
    <property type="component" value="Chromosome 02"/>
</dbReference>
<dbReference type="PROSITE" id="PS50005">
    <property type="entry name" value="TPR"/>
    <property type="match status" value="2"/>
</dbReference>
<keyword evidence="11" id="KW-1185">Reference proteome</keyword>
<protein>
    <submittedName>
        <fullName evidence="12 13">G-protein-signaling modulator 2 isoform X2</fullName>
    </submittedName>
</protein>
<proteinExistence type="inferred from homology"/>
<name>A0ABM4BBC8_HYDVU</name>